<dbReference type="InterPro" id="IPR014710">
    <property type="entry name" value="RmlC-like_jellyroll"/>
</dbReference>
<keyword evidence="2" id="KW-1185">Reference proteome</keyword>
<dbReference type="Gene3D" id="2.60.120.10">
    <property type="entry name" value="Jelly Rolls"/>
    <property type="match status" value="1"/>
</dbReference>
<dbReference type="EMBL" id="JBHLXP010000005">
    <property type="protein sequence ID" value="MFC0050324.1"/>
    <property type="molecule type" value="Genomic_DNA"/>
</dbReference>
<dbReference type="Proteomes" id="UP001589813">
    <property type="component" value="Unassembled WGS sequence"/>
</dbReference>
<reference evidence="1 2" key="1">
    <citation type="submission" date="2024-09" db="EMBL/GenBank/DDBJ databases">
        <authorList>
            <person name="Sun Q."/>
            <person name="Mori K."/>
        </authorList>
    </citation>
    <scope>NUCLEOTIDE SEQUENCE [LARGE SCALE GENOMIC DNA]</scope>
    <source>
        <strain evidence="1 2">KCTC 23315</strain>
    </source>
</reference>
<gene>
    <name evidence="1" type="ORF">ACFFJP_18655</name>
</gene>
<protein>
    <submittedName>
        <fullName evidence="1">HutD family protein</fullName>
    </submittedName>
</protein>
<name>A0ABV6BHH4_9GAMM</name>
<evidence type="ECO:0000313" key="2">
    <source>
        <dbReference type="Proteomes" id="UP001589813"/>
    </source>
</evidence>
<dbReference type="Pfam" id="PF05962">
    <property type="entry name" value="HutD"/>
    <property type="match status" value="1"/>
</dbReference>
<dbReference type="InterPro" id="IPR011051">
    <property type="entry name" value="RmlC_Cupin_sf"/>
</dbReference>
<proteinExistence type="predicted"/>
<organism evidence="1 2">
    <name type="scientific">Rheinheimera tilapiae</name>
    <dbReference type="NCBI Taxonomy" id="875043"/>
    <lineage>
        <taxon>Bacteria</taxon>
        <taxon>Pseudomonadati</taxon>
        <taxon>Pseudomonadota</taxon>
        <taxon>Gammaproteobacteria</taxon>
        <taxon>Chromatiales</taxon>
        <taxon>Chromatiaceae</taxon>
        <taxon>Rheinheimera</taxon>
    </lineage>
</organism>
<evidence type="ECO:0000313" key="1">
    <source>
        <dbReference type="EMBL" id="MFC0050324.1"/>
    </source>
</evidence>
<dbReference type="PANTHER" id="PTHR37943">
    <property type="entry name" value="PROTEIN VES"/>
    <property type="match status" value="1"/>
</dbReference>
<dbReference type="SUPFAM" id="SSF51182">
    <property type="entry name" value="RmlC-like cupins"/>
    <property type="match status" value="1"/>
</dbReference>
<dbReference type="CDD" id="cd20293">
    <property type="entry name" value="cupin_HutD_N"/>
    <property type="match status" value="1"/>
</dbReference>
<sequence>MTINATLITASQQTVTQWAGGETRQLAIAPAGATVAARDFHWRFSTATVLQSGPFTTFDGYNRYLAIRSGAGLDLAVTASGAPQQRIQLTSPQHQACFAGSALTSAKLLDGPVCDINLMLSAGLQGGLRALQLFAQQPFTLNSLANASWLLYADGLSEGQHIRVQSGSQHWLLAAGDVLVLPEASCILSATVDCALVAAWIAARP</sequence>
<dbReference type="PANTHER" id="PTHR37943:SF1">
    <property type="entry name" value="PROTEIN VES"/>
    <property type="match status" value="1"/>
</dbReference>
<comment type="caution">
    <text evidence="1">The sequence shown here is derived from an EMBL/GenBank/DDBJ whole genome shotgun (WGS) entry which is preliminary data.</text>
</comment>
<dbReference type="RefSeq" id="WP_377247891.1">
    <property type="nucleotide sequence ID" value="NZ_JBHLXP010000005.1"/>
</dbReference>
<dbReference type="InterPro" id="IPR010282">
    <property type="entry name" value="Uncharacterised_HutD/Ves"/>
</dbReference>
<accession>A0ABV6BHH4</accession>